<evidence type="ECO:0000256" key="4">
    <source>
        <dbReference type="ARBA" id="ARBA00022833"/>
    </source>
</evidence>
<dbReference type="EMBL" id="KN880652">
    <property type="protein sequence ID" value="KIY64138.1"/>
    <property type="molecule type" value="Genomic_DNA"/>
</dbReference>
<dbReference type="SMART" id="SM00355">
    <property type="entry name" value="ZnF_C2H2"/>
    <property type="match status" value="4"/>
</dbReference>
<dbReference type="InterPro" id="IPR013087">
    <property type="entry name" value="Znf_C2H2_type"/>
</dbReference>
<evidence type="ECO:0000256" key="2">
    <source>
        <dbReference type="ARBA" id="ARBA00022737"/>
    </source>
</evidence>
<dbReference type="PROSITE" id="PS00028">
    <property type="entry name" value="ZINC_FINGER_C2H2_1"/>
    <property type="match status" value="2"/>
</dbReference>
<name>A0A0D7B0G8_9AGAR</name>
<dbReference type="Proteomes" id="UP000054007">
    <property type="component" value="Unassembled WGS sequence"/>
</dbReference>
<sequence>MDDSTPHGCPQGRRSFSNADALHAHCDERVDHSYCSECRRLFFNPVFLQKHMSSKHQWCFECARGFDKSIDLNQHKHSIAHKPRVMKCALCLRMFKEPSSIAHHIESGECTPGLNRHQVTQTVQALEVKPSILIDDSDDESDSDNASETGSISSVATEDAFNGTAYECPRCEQTFKTLYSLNLHLSSAAHDDNKFKCPDCESKFTLLSGLIQHLESESCGAASIKKVEKEANLLTAQFAKLLCGS</sequence>
<organism evidence="8 9">
    <name type="scientific">Cylindrobasidium torrendii FP15055 ss-10</name>
    <dbReference type="NCBI Taxonomy" id="1314674"/>
    <lineage>
        <taxon>Eukaryota</taxon>
        <taxon>Fungi</taxon>
        <taxon>Dikarya</taxon>
        <taxon>Basidiomycota</taxon>
        <taxon>Agaricomycotina</taxon>
        <taxon>Agaricomycetes</taxon>
        <taxon>Agaricomycetidae</taxon>
        <taxon>Agaricales</taxon>
        <taxon>Marasmiineae</taxon>
        <taxon>Physalacriaceae</taxon>
        <taxon>Cylindrobasidium</taxon>
    </lineage>
</organism>
<evidence type="ECO:0000256" key="3">
    <source>
        <dbReference type="ARBA" id="ARBA00022771"/>
    </source>
</evidence>
<feature type="compositionally biased region" description="Acidic residues" evidence="6">
    <location>
        <begin position="135"/>
        <end position="145"/>
    </location>
</feature>
<evidence type="ECO:0000256" key="5">
    <source>
        <dbReference type="PROSITE-ProRule" id="PRU00042"/>
    </source>
</evidence>
<proteinExistence type="predicted"/>
<dbReference type="PANTHER" id="PTHR24409:SF356">
    <property type="entry name" value="C2H2 FINGER DOMAIN TRANSCRIPTION FACTOR (EUROFUNG)"/>
    <property type="match status" value="1"/>
</dbReference>
<keyword evidence="2" id="KW-0677">Repeat</keyword>
<dbReference type="PANTHER" id="PTHR24409">
    <property type="entry name" value="ZINC FINGER PROTEIN 142"/>
    <property type="match status" value="1"/>
</dbReference>
<dbReference type="SUPFAM" id="SSF57667">
    <property type="entry name" value="beta-beta-alpha zinc fingers"/>
    <property type="match status" value="1"/>
</dbReference>
<dbReference type="Gene3D" id="3.30.160.60">
    <property type="entry name" value="Classic Zinc Finger"/>
    <property type="match status" value="1"/>
</dbReference>
<dbReference type="Pfam" id="PF00096">
    <property type="entry name" value="zf-C2H2"/>
    <property type="match status" value="1"/>
</dbReference>
<accession>A0A0D7B0G8</accession>
<evidence type="ECO:0000256" key="1">
    <source>
        <dbReference type="ARBA" id="ARBA00022723"/>
    </source>
</evidence>
<dbReference type="OrthoDB" id="6077919at2759"/>
<evidence type="ECO:0000313" key="9">
    <source>
        <dbReference type="Proteomes" id="UP000054007"/>
    </source>
</evidence>
<evidence type="ECO:0000313" key="8">
    <source>
        <dbReference type="EMBL" id="KIY64138.1"/>
    </source>
</evidence>
<dbReference type="STRING" id="1314674.A0A0D7B0G8"/>
<dbReference type="AlphaFoldDB" id="A0A0D7B0G8"/>
<keyword evidence="1" id="KW-0479">Metal-binding</keyword>
<keyword evidence="3 5" id="KW-0863">Zinc-finger</keyword>
<keyword evidence="4" id="KW-0862">Zinc</keyword>
<gene>
    <name evidence="8" type="ORF">CYLTODRAFT_402291</name>
</gene>
<dbReference type="GO" id="GO:0008270">
    <property type="term" value="F:zinc ion binding"/>
    <property type="evidence" value="ECO:0007669"/>
    <property type="project" value="UniProtKB-KW"/>
</dbReference>
<feature type="region of interest" description="Disordered" evidence="6">
    <location>
        <begin position="134"/>
        <end position="153"/>
    </location>
</feature>
<dbReference type="PROSITE" id="PS50157">
    <property type="entry name" value="ZINC_FINGER_C2H2_2"/>
    <property type="match status" value="1"/>
</dbReference>
<feature type="domain" description="C2H2-type" evidence="7">
    <location>
        <begin position="166"/>
        <end position="195"/>
    </location>
</feature>
<evidence type="ECO:0000259" key="7">
    <source>
        <dbReference type="PROSITE" id="PS50157"/>
    </source>
</evidence>
<dbReference type="GO" id="GO:0005634">
    <property type="term" value="C:nucleus"/>
    <property type="evidence" value="ECO:0007669"/>
    <property type="project" value="TreeGrafter"/>
</dbReference>
<dbReference type="GO" id="GO:0000977">
    <property type="term" value="F:RNA polymerase II transcription regulatory region sequence-specific DNA binding"/>
    <property type="evidence" value="ECO:0007669"/>
    <property type="project" value="TreeGrafter"/>
</dbReference>
<evidence type="ECO:0000256" key="6">
    <source>
        <dbReference type="SAM" id="MobiDB-lite"/>
    </source>
</evidence>
<keyword evidence="9" id="KW-1185">Reference proteome</keyword>
<dbReference type="InterPro" id="IPR036236">
    <property type="entry name" value="Znf_C2H2_sf"/>
</dbReference>
<dbReference type="GO" id="GO:0000981">
    <property type="term" value="F:DNA-binding transcription factor activity, RNA polymerase II-specific"/>
    <property type="evidence" value="ECO:0007669"/>
    <property type="project" value="TreeGrafter"/>
</dbReference>
<reference evidence="8 9" key="1">
    <citation type="journal article" date="2015" name="Fungal Genet. Biol.">
        <title>Evolution of novel wood decay mechanisms in Agaricales revealed by the genome sequences of Fistulina hepatica and Cylindrobasidium torrendii.</title>
        <authorList>
            <person name="Floudas D."/>
            <person name="Held B.W."/>
            <person name="Riley R."/>
            <person name="Nagy L.G."/>
            <person name="Koehler G."/>
            <person name="Ransdell A.S."/>
            <person name="Younus H."/>
            <person name="Chow J."/>
            <person name="Chiniquy J."/>
            <person name="Lipzen A."/>
            <person name="Tritt A."/>
            <person name="Sun H."/>
            <person name="Haridas S."/>
            <person name="LaButti K."/>
            <person name="Ohm R.A."/>
            <person name="Kues U."/>
            <person name="Blanchette R.A."/>
            <person name="Grigoriev I.V."/>
            <person name="Minto R.E."/>
            <person name="Hibbett D.S."/>
        </authorList>
    </citation>
    <scope>NUCLEOTIDE SEQUENCE [LARGE SCALE GENOMIC DNA]</scope>
    <source>
        <strain evidence="8 9">FP15055 ss-10</strain>
    </source>
</reference>
<protein>
    <recommendedName>
        <fullName evidence="7">C2H2-type domain-containing protein</fullName>
    </recommendedName>
</protein>